<dbReference type="AlphaFoldDB" id="A0A087USX5"/>
<reference evidence="2 3" key="1">
    <citation type="submission" date="2013-11" db="EMBL/GenBank/DDBJ databases">
        <title>Genome sequencing of Stegodyphus mimosarum.</title>
        <authorList>
            <person name="Bechsgaard J."/>
        </authorList>
    </citation>
    <scope>NUCLEOTIDE SEQUENCE [LARGE SCALE GENOMIC DNA]</scope>
</reference>
<accession>A0A087USX5</accession>
<feature type="compositionally biased region" description="Polar residues" evidence="1">
    <location>
        <begin position="62"/>
        <end position="92"/>
    </location>
</feature>
<organism evidence="2 3">
    <name type="scientific">Stegodyphus mimosarum</name>
    <name type="common">African social velvet spider</name>
    <dbReference type="NCBI Taxonomy" id="407821"/>
    <lineage>
        <taxon>Eukaryota</taxon>
        <taxon>Metazoa</taxon>
        <taxon>Ecdysozoa</taxon>
        <taxon>Arthropoda</taxon>
        <taxon>Chelicerata</taxon>
        <taxon>Arachnida</taxon>
        <taxon>Araneae</taxon>
        <taxon>Araneomorphae</taxon>
        <taxon>Entelegynae</taxon>
        <taxon>Eresoidea</taxon>
        <taxon>Eresidae</taxon>
        <taxon>Stegodyphus</taxon>
    </lineage>
</organism>
<evidence type="ECO:0000256" key="1">
    <source>
        <dbReference type="SAM" id="MobiDB-lite"/>
    </source>
</evidence>
<dbReference type="Proteomes" id="UP000054359">
    <property type="component" value="Unassembled WGS sequence"/>
</dbReference>
<feature type="region of interest" description="Disordered" evidence="1">
    <location>
        <begin position="22"/>
        <end position="112"/>
    </location>
</feature>
<feature type="non-terminal residue" evidence="2">
    <location>
        <position position="215"/>
    </location>
</feature>
<feature type="compositionally biased region" description="Low complexity" evidence="1">
    <location>
        <begin position="43"/>
        <end position="61"/>
    </location>
</feature>
<evidence type="ECO:0000313" key="3">
    <source>
        <dbReference type="Proteomes" id="UP000054359"/>
    </source>
</evidence>
<keyword evidence="3" id="KW-1185">Reference proteome</keyword>
<gene>
    <name evidence="2" type="ORF">X975_13503</name>
</gene>
<proteinExistence type="predicted"/>
<dbReference type="EMBL" id="KK121428">
    <property type="protein sequence ID" value="KFM80464.1"/>
    <property type="molecule type" value="Genomic_DNA"/>
</dbReference>
<protein>
    <submittedName>
        <fullName evidence="2">Uncharacterized protein</fullName>
    </submittedName>
</protein>
<feature type="compositionally biased region" description="Basic residues" evidence="1">
    <location>
        <begin position="94"/>
        <end position="112"/>
    </location>
</feature>
<name>A0A087USX5_STEMI</name>
<sequence>MKCDKATFFTRYNSSAIEDLLDEEETEINSEANDKESASGNQNVSSQAEANSEANAKNSVSINERSSLASSSYATTPQTPVSEKENSNSSPNLARKKKKRRGKRMRTPVQKKPRYMSFNGRQLFEQRRQVRQRLYPMPSQYNAAGPLLHNNFPMLSYSAQQFAHFEQPGPYVAGPSQSCQPYYFPPLSDQHPLQPNINFASDYSPFDYSPFSGPW</sequence>
<evidence type="ECO:0000313" key="2">
    <source>
        <dbReference type="EMBL" id="KFM80464.1"/>
    </source>
</evidence>